<name>A0AB36DMQ2_MORCA</name>
<dbReference type="Proteomes" id="UP000078295">
    <property type="component" value="Unassembled WGS sequence"/>
</dbReference>
<evidence type="ECO:0000313" key="2">
    <source>
        <dbReference type="Proteomes" id="UP000078295"/>
    </source>
</evidence>
<protein>
    <submittedName>
        <fullName evidence="1">Uncharacterized protein</fullName>
    </submittedName>
</protein>
<dbReference type="AlphaFoldDB" id="A0AB36DMQ2"/>
<sequence>MDIQIPISQKEQKAGITLQEQIDTLIQQPEYSYLNQFIDREDTT</sequence>
<dbReference type="RefSeq" id="WP_258866195.1">
    <property type="nucleotide sequence ID" value="NZ_JAABLD010000009.1"/>
</dbReference>
<evidence type="ECO:0000313" key="1">
    <source>
        <dbReference type="EMBL" id="OAV24059.1"/>
    </source>
</evidence>
<reference evidence="1 2" key="1">
    <citation type="journal article" date="2016" name="Genome Biol. Evol.">
        <title>Comparative Genomic Analyses of the Moraxella catarrhalis Serosensitive and Seroresistant Lineages Demonstrate Their Independent Evolution.</title>
        <authorList>
            <person name="Earl J.P."/>
            <person name="de Vries S.P."/>
            <person name="Ahmed A."/>
            <person name="Powell E."/>
            <person name="Schultz M.P."/>
            <person name="Hermans P.W."/>
            <person name="Hill D.J."/>
            <person name="Zhou Z."/>
            <person name="Constantinidou C.I."/>
            <person name="Hu F.Z."/>
            <person name="Bootsma H.J."/>
            <person name="Ehrlich G.D."/>
        </authorList>
    </citation>
    <scope>NUCLEOTIDE SEQUENCE [LARGE SCALE GENOMIC DNA]</scope>
    <source>
        <strain evidence="1 2">F23</strain>
    </source>
</reference>
<proteinExistence type="predicted"/>
<comment type="caution">
    <text evidence="1">The sequence shown here is derived from an EMBL/GenBank/DDBJ whole genome shotgun (WGS) entry which is preliminary data.</text>
</comment>
<accession>A0AB36DMQ2</accession>
<gene>
    <name evidence="1" type="ORF">AO370_1536</name>
</gene>
<organism evidence="1 2">
    <name type="scientific">Moraxella catarrhalis</name>
    <name type="common">Branhamella catarrhalis</name>
    <dbReference type="NCBI Taxonomy" id="480"/>
    <lineage>
        <taxon>Bacteria</taxon>
        <taxon>Pseudomonadati</taxon>
        <taxon>Pseudomonadota</taxon>
        <taxon>Gammaproteobacteria</taxon>
        <taxon>Moraxellales</taxon>
        <taxon>Moraxellaceae</taxon>
        <taxon>Moraxella</taxon>
    </lineage>
</organism>
<dbReference type="EMBL" id="LXHQ01000038">
    <property type="protein sequence ID" value="OAV24059.1"/>
    <property type="molecule type" value="Genomic_DNA"/>
</dbReference>